<dbReference type="Gene3D" id="3.30.565.10">
    <property type="entry name" value="Histidine kinase-like ATPase, C-terminal domain"/>
    <property type="match status" value="2"/>
</dbReference>
<evidence type="ECO:0000256" key="5">
    <source>
        <dbReference type="ARBA" id="ARBA00022741"/>
    </source>
</evidence>
<keyword evidence="8" id="KW-0902">Two-component regulatory system</keyword>
<evidence type="ECO:0000256" key="6">
    <source>
        <dbReference type="ARBA" id="ARBA00022777"/>
    </source>
</evidence>
<reference evidence="10 11" key="1">
    <citation type="submission" date="2023-01" db="EMBL/GenBank/DDBJ databases">
        <title>Xanthomonas hawaiianensis sp. nov. isolated from Araceae family in Hawaii.</title>
        <authorList>
            <person name="Chunag S.-C."/>
            <person name="Dobhal S."/>
            <person name="Alvarez A."/>
            <person name="Arif M."/>
        </authorList>
    </citation>
    <scope>NUCLEOTIDE SEQUENCE [LARGE SCALE GENOMIC DNA]</scope>
    <source>
        <strain evidence="10 11">A2111</strain>
    </source>
</reference>
<evidence type="ECO:0000256" key="7">
    <source>
        <dbReference type="ARBA" id="ARBA00022840"/>
    </source>
</evidence>
<evidence type="ECO:0000313" key="11">
    <source>
        <dbReference type="Proteomes" id="UP001260534"/>
    </source>
</evidence>
<dbReference type="Pfam" id="PF13589">
    <property type="entry name" value="HATPase_c_3"/>
    <property type="match status" value="1"/>
</dbReference>
<evidence type="ECO:0000256" key="8">
    <source>
        <dbReference type="ARBA" id="ARBA00023012"/>
    </source>
</evidence>
<keyword evidence="7 10" id="KW-0067">ATP-binding</keyword>
<comment type="catalytic activity">
    <reaction evidence="1">
        <text>ATP + protein L-histidine = ADP + protein N-phospho-L-histidine.</text>
        <dbReference type="EC" id="2.7.13.3"/>
    </reaction>
</comment>
<proteinExistence type="predicted"/>
<keyword evidence="6" id="KW-0418">Kinase</keyword>
<keyword evidence="3" id="KW-0597">Phosphoprotein</keyword>
<protein>
    <recommendedName>
        <fullName evidence="2">histidine kinase</fullName>
        <ecNumber evidence="2">2.7.13.3</ecNumber>
    </recommendedName>
</protein>
<gene>
    <name evidence="10" type="ORF">PNQ69_08425</name>
</gene>
<dbReference type="InterPro" id="IPR005467">
    <property type="entry name" value="His_kinase_dom"/>
</dbReference>
<dbReference type="PROSITE" id="PS50109">
    <property type="entry name" value="HIS_KIN"/>
    <property type="match status" value="1"/>
</dbReference>
<feature type="domain" description="Histidine kinase" evidence="9">
    <location>
        <begin position="512"/>
        <end position="738"/>
    </location>
</feature>
<dbReference type="PANTHER" id="PTHR43065:SF10">
    <property type="entry name" value="PEROXIDE STRESS-ACTIVATED HISTIDINE KINASE MAK3"/>
    <property type="match status" value="1"/>
</dbReference>
<evidence type="ECO:0000256" key="4">
    <source>
        <dbReference type="ARBA" id="ARBA00022679"/>
    </source>
</evidence>
<dbReference type="InterPro" id="IPR004358">
    <property type="entry name" value="Sig_transdc_His_kin-like_C"/>
</dbReference>
<dbReference type="GO" id="GO:0005524">
    <property type="term" value="F:ATP binding"/>
    <property type="evidence" value="ECO:0007669"/>
    <property type="project" value="UniProtKB-KW"/>
</dbReference>
<dbReference type="InterPro" id="IPR003594">
    <property type="entry name" value="HATPase_dom"/>
</dbReference>
<dbReference type="PANTHER" id="PTHR43065">
    <property type="entry name" value="SENSOR HISTIDINE KINASE"/>
    <property type="match status" value="1"/>
</dbReference>
<dbReference type="PRINTS" id="PR00344">
    <property type="entry name" value="BCTRLSENSOR"/>
</dbReference>
<name>A0ABU2I4M1_9XANT</name>
<evidence type="ECO:0000259" key="9">
    <source>
        <dbReference type="PROSITE" id="PS50109"/>
    </source>
</evidence>
<evidence type="ECO:0000256" key="2">
    <source>
        <dbReference type="ARBA" id="ARBA00012438"/>
    </source>
</evidence>
<evidence type="ECO:0000256" key="1">
    <source>
        <dbReference type="ARBA" id="ARBA00000085"/>
    </source>
</evidence>
<dbReference type="InterPro" id="IPR036890">
    <property type="entry name" value="HATPase_C_sf"/>
</dbReference>
<keyword evidence="11" id="KW-1185">Reference proteome</keyword>
<dbReference type="Pfam" id="PF02518">
    <property type="entry name" value="HATPase_c"/>
    <property type="match status" value="1"/>
</dbReference>
<organism evidence="10 11">
    <name type="scientific">Xanthomonas hawaiiensis</name>
    <dbReference type="NCBI Taxonomy" id="3003247"/>
    <lineage>
        <taxon>Bacteria</taxon>
        <taxon>Pseudomonadati</taxon>
        <taxon>Pseudomonadota</taxon>
        <taxon>Gammaproteobacteria</taxon>
        <taxon>Lysobacterales</taxon>
        <taxon>Lysobacteraceae</taxon>
        <taxon>Xanthomonas</taxon>
    </lineage>
</organism>
<dbReference type="EC" id="2.7.13.3" evidence="2"/>
<evidence type="ECO:0000313" key="10">
    <source>
        <dbReference type="EMBL" id="MDS9992795.1"/>
    </source>
</evidence>
<comment type="caution">
    <text evidence="10">The sequence shown here is derived from an EMBL/GenBank/DDBJ whole genome shotgun (WGS) entry which is preliminary data.</text>
</comment>
<dbReference type="EMBL" id="JAQMHB010000001">
    <property type="protein sequence ID" value="MDS9992795.1"/>
    <property type="molecule type" value="Genomic_DNA"/>
</dbReference>
<accession>A0ABU2I4M1</accession>
<dbReference type="SUPFAM" id="SSF55874">
    <property type="entry name" value="ATPase domain of HSP90 chaperone/DNA topoisomerase II/histidine kinase"/>
    <property type="match status" value="2"/>
</dbReference>
<dbReference type="Proteomes" id="UP001260534">
    <property type="component" value="Unassembled WGS sequence"/>
</dbReference>
<keyword evidence="5" id="KW-0547">Nucleotide-binding</keyword>
<keyword evidence="4" id="KW-0808">Transferase</keyword>
<dbReference type="RefSeq" id="WP_209231740.1">
    <property type="nucleotide sequence ID" value="NZ_JAGHXG010000024.1"/>
</dbReference>
<dbReference type="SMART" id="SM00387">
    <property type="entry name" value="HATPase_c"/>
    <property type="match status" value="1"/>
</dbReference>
<sequence>MTSPAVAPGRALRPRARILRTLGEELISSETVAILELVKNAYDADAGYVLVRFEGPTREGEGVLTIEDNGHGMALTTVESSWMEPATNNKKVAKKSQYLERRLLGEKGVGRFASARLARELELSTRTPQSSVETYVYFDWSQFDNEDLYLDQVLILAEERSPLDFVEGRSVPDSCPSGKAELPRDGSHGTILRMSKLKRDWSEKEMAELRRGLSRLISPFDDHGDFKIFLQSASQTAESATELAPPEVVKYPHYKVSGEISAEGKYLFRADVLASGESQEYEGWLSRSDNLTRLSMVGDRSEIRHSIKCGAISFQILIWDRDQLDNIQQKIGTGITNIRKDLDAISGISIYRDGFRVLPYGEPENDWLKLDIRRVQNPTMRLSNNQLTGFVKISADSNPLLKDQSNREGLDSNAAYSDLQDILILALTEIEKLRSADKKTKRIHGKDVSDDALFGEVDTSALKARLNQIGSDEEALALLDDFTNQWESKILRVKQVLTRYHSLATLGQLVDKVIHDGRQPLSTIQGQASLALEATLRAAKAGDVRPECSELLRSLTERLKKVKDAAGLIDLVLKRIEPLGGRRKGRPSKVYLNEIIKSALSHFEADIKSLGILVSTPDTDDLVQVDALELQEVLINLISNSIYWLQRKPQHQRRILIEYRRPSTGTLEITFADSGPGISKSDRPMIFEPYFSSKPDGVGLGLVIAGEIIKEFYDGSLELLDSGPLPGAIFLITLRKRV</sequence>
<evidence type="ECO:0000256" key="3">
    <source>
        <dbReference type="ARBA" id="ARBA00022553"/>
    </source>
</evidence>